<comment type="caution">
    <text evidence="1">The sequence shown here is derived from an EMBL/GenBank/DDBJ whole genome shotgun (WGS) entry which is preliminary data.</text>
</comment>
<proteinExistence type="predicted"/>
<accession>A0A392U917</accession>
<dbReference type="Proteomes" id="UP000265520">
    <property type="component" value="Unassembled WGS sequence"/>
</dbReference>
<evidence type="ECO:0000313" key="1">
    <source>
        <dbReference type="EMBL" id="MCI69538.1"/>
    </source>
</evidence>
<dbReference type="EMBL" id="LXQA010758442">
    <property type="protein sequence ID" value="MCI69538.1"/>
    <property type="molecule type" value="Genomic_DNA"/>
</dbReference>
<name>A0A392U917_9FABA</name>
<sequence length="57" mass="6619">MRVAQADMARRAKEKFQIRMHNGNLRVAQGIWRDAPASVFEEIKAILDGTWVYKRST</sequence>
<feature type="non-terminal residue" evidence="1">
    <location>
        <position position="57"/>
    </location>
</feature>
<organism evidence="1 2">
    <name type="scientific">Trifolium medium</name>
    <dbReference type="NCBI Taxonomy" id="97028"/>
    <lineage>
        <taxon>Eukaryota</taxon>
        <taxon>Viridiplantae</taxon>
        <taxon>Streptophyta</taxon>
        <taxon>Embryophyta</taxon>
        <taxon>Tracheophyta</taxon>
        <taxon>Spermatophyta</taxon>
        <taxon>Magnoliopsida</taxon>
        <taxon>eudicotyledons</taxon>
        <taxon>Gunneridae</taxon>
        <taxon>Pentapetalae</taxon>
        <taxon>rosids</taxon>
        <taxon>fabids</taxon>
        <taxon>Fabales</taxon>
        <taxon>Fabaceae</taxon>
        <taxon>Papilionoideae</taxon>
        <taxon>50 kb inversion clade</taxon>
        <taxon>NPAAA clade</taxon>
        <taxon>Hologalegina</taxon>
        <taxon>IRL clade</taxon>
        <taxon>Trifolieae</taxon>
        <taxon>Trifolium</taxon>
    </lineage>
</organism>
<evidence type="ECO:0000313" key="2">
    <source>
        <dbReference type="Proteomes" id="UP000265520"/>
    </source>
</evidence>
<dbReference type="AlphaFoldDB" id="A0A392U917"/>
<protein>
    <submittedName>
        <fullName evidence="1">Uncharacterized protein</fullName>
    </submittedName>
</protein>
<reference evidence="1 2" key="1">
    <citation type="journal article" date="2018" name="Front. Plant Sci.">
        <title>Red Clover (Trifolium pratense) and Zigzag Clover (T. medium) - A Picture of Genomic Similarities and Differences.</title>
        <authorList>
            <person name="Dluhosova J."/>
            <person name="Istvanek J."/>
            <person name="Nedelnik J."/>
            <person name="Repkova J."/>
        </authorList>
    </citation>
    <scope>NUCLEOTIDE SEQUENCE [LARGE SCALE GENOMIC DNA]</scope>
    <source>
        <strain evidence="2">cv. 10/8</strain>
        <tissue evidence="1">Leaf</tissue>
    </source>
</reference>
<keyword evidence="2" id="KW-1185">Reference proteome</keyword>